<sequence length="166" mass="17961">MTTESVSPRLHPHGGLLGIRAQHHTGIVTADFDGDIDFYRRTLGYELGFSVRGMADQFARMVGIPGVSCDLAQLYNPRTRTRIELIRAHAVPDDADPAAPVHVGVAHTAYLVDDIAAAAELIRDEGGRMLGEIVEFDEGPAAYFRTGGGTVIEIEQPHERTPEGGE</sequence>
<evidence type="ECO:0000259" key="2">
    <source>
        <dbReference type="PROSITE" id="PS51819"/>
    </source>
</evidence>
<dbReference type="GO" id="GO:0004493">
    <property type="term" value="F:methylmalonyl-CoA epimerase activity"/>
    <property type="evidence" value="ECO:0007669"/>
    <property type="project" value="TreeGrafter"/>
</dbReference>
<dbReference type="RefSeq" id="WP_182253942.1">
    <property type="nucleotide sequence ID" value="NZ_CP043732.1"/>
</dbReference>
<name>A0A7D7WCU7_9MICO</name>
<evidence type="ECO:0000313" key="4">
    <source>
        <dbReference type="Proteomes" id="UP000515708"/>
    </source>
</evidence>
<dbReference type="GO" id="GO:0046872">
    <property type="term" value="F:metal ion binding"/>
    <property type="evidence" value="ECO:0007669"/>
    <property type="project" value="UniProtKB-KW"/>
</dbReference>
<proteinExistence type="predicted"/>
<dbReference type="Pfam" id="PF13669">
    <property type="entry name" value="Glyoxalase_4"/>
    <property type="match status" value="1"/>
</dbReference>
<dbReference type="PROSITE" id="PS51819">
    <property type="entry name" value="VOC"/>
    <property type="match status" value="1"/>
</dbReference>
<gene>
    <name evidence="3" type="ORF">FVO59_01470</name>
</gene>
<evidence type="ECO:0000313" key="3">
    <source>
        <dbReference type="EMBL" id="QMU96011.1"/>
    </source>
</evidence>
<dbReference type="InterPro" id="IPR037523">
    <property type="entry name" value="VOC_core"/>
</dbReference>
<protein>
    <recommendedName>
        <fullName evidence="2">VOC domain-containing protein</fullName>
    </recommendedName>
</protein>
<dbReference type="InterPro" id="IPR051785">
    <property type="entry name" value="MMCE/EMCE_epimerase"/>
</dbReference>
<accession>A0A7D7WCU7</accession>
<organism evidence="3 4">
    <name type="scientific">Microbacterium esteraromaticum</name>
    <dbReference type="NCBI Taxonomy" id="57043"/>
    <lineage>
        <taxon>Bacteria</taxon>
        <taxon>Bacillati</taxon>
        <taxon>Actinomycetota</taxon>
        <taxon>Actinomycetes</taxon>
        <taxon>Micrococcales</taxon>
        <taxon>Microbacteriaceae</taxon>
        <taxon>Microbacterium</taxon>
    </lineage>
</organism>
<keyword evidence="1" id="KW-0479">Metal-binding</keyword>
<dbReference type="Proteomes" id="UP000515708">
    <property type="component" value="Chromosome"/>
</dbReference>
<evidence type="ECO:0000256" key="1">
    <source>
        <dbReference type="ARBA" id="ARBA00022723"/>
    </source>
</evidence>
<dbReference type="Gene3D" id="3.10.180.10">
    <property type="entry name" value="2,3-Dihydroxybiphenyl 1,2-Dioxygenase, domain 1"/>
    <property type="match status" value="1"/>
</dbReference>
<dbReference type="SUPFAM" id="SSF54593">
    <property type="entry name" value="Glyoxalase/Bleomycin resistance protein/Dihydroxybiphenyl dioxygenase"/>
    <property type="match status" value="1"/>
</dbReference>
<dbReference type="EMBL" id="CP043732">
    <property type="protein sequence ID" value="QMU96011.1"/>
    <property type="molecule type" value="Genomic_DNA"/>
</dbReference>
<dbReference type="AlphaFoldDB" id="A0A7D7WCU7"/>
<dbReference type="InterPro" id="IPR029068">
    <property type="entry name" value="Glyas_Bleomycin-R_OHBP_Dase"/>
</dbReference>
<dbReference type="PANTHER" id="PTHR43048:SF3">
    <property type="entry name" value="METHYLMALONYL-COA EPIMERASE, MITOCHONDRIAL"/>
    <property type="match status" value="1"/>
</dbReference>
<dbReference type="GO" id="GO:0046491">
    <property type="term" value="P:L-methylmalonyl-CoA metabolic process"/>
    <property type="evidence" value="ECO:0007669"/>
    <property type="project" value="TreeGrafter"/>
</dbReference>
<feature type="domain" description="VOC" evidence="2">
    <location>
        <begin position="21"/>
        <end position="157"/>
    </location>
</feature>
<dbReference type="PANTHER" id="PTHR43048">
    <property type="entry name" value="METHYLMALONYL-COA EPIMERASE"/>
    <property type="match status" value="1"/>
</dbReference>
<reference evidence="3 4" key="1">
    <citation type="journal article" date="2020" name="Front. Microbiol.">
        <title>Design of Bacterial Strain-Specific qPCR Assays Using NGS Data and Publicly Available Resources and Its Application to Track Biocontrol Strains.</title>
        <authorList>
            <person name="Hernandez I."/>
            <person name="Sant C."/>
            <person name="Martinez R."/>
            <person name="Fernandez C."/>
        </authorList>
    </citation>
    <scope>NUCLEOTIDE SEQUENCE [LARGE SCALE GENOMIC DNA]</scope>
    <source>
        <strain evidence="3 4">B24</strain>
    </source>
</reference>